<evidence type="ECO:0000259" key="6">
    <source>
        <dbReference type="Pfam" id="PF00916"/>
    </source>
</evidence>
<protein>
    <recommendedName>
        <fullName evidence="6">SLC26A/SulP transporter domain-containing protein</fullName>
    </recommendedName>
</protein>
<evidence type="ECO:0000256" key="5">
    <source>
        <dbReference type="SAM" id="Phobius"/>
    </source>
</evidence>
<keyword evidence="3 5" id="KW-1133">Transmembrane helix</keyword>
<dbReference type="EMBL" id="WNYA01000139">
    <property type="protein sequence ID" value="KAG8549722.1"/>
    <property type="molecule type" value="Genomic_DNA"/>
</dbReference>
<dbReference type="PANTHER" id="PTHR11814">
    <property type="entry name" value="SULFATE TRANSPORTER"/>
    <property type="match status" value="1"/>
</dbReference>
<evidence type="ECO:0000256" key="1">
    <source>
        <dbReference type="ARBA" id="ARBA00004141"/>
    </source>
</evidence>
<feature type="transmembrane region" description="Helical" evidence="5">
    <location>
        <begin position="91"/>
        <end position="124"/>
    </location>
</feature>
<feature type="transmembrane region" description="Helical" evidence="5">
    <location>
        <begin position="20"/>
        <end position="39"/>
    </location>
</feature>
<evidence type="ECO:0000313" key="7">
    <source>
        <dbReference type="EMBL" id="KAG8549722.1"/>
    </source>
</evidence>
<dbReference type="GO" id="GO:0016020">
    <property type="term" value="C:membrane"/>
    <property type="evidence" value="ECO:0007669"/>
    <property type="project" value="UniProtKB-SubCell"/>
</dbReference>
<organism evidence="7 8">
    <name type="scientific">Engystomops pustulosus</name>
    <name type="common">Tungara frog</name>
    <name type="synonym">Physalaemus pustulosus</name>
    <dbReference type="NCBI Taxonomy" id="76066"/>
    <lineage>
        <taxon>Eukaryota</taxon>
        <taxon>Metazoa</taxon>
        <taxon>Chordata</taxon>
        <taxon>Craniata</taxon>
        <taxon>Vertebrata</taxon>
        <taxon>Euteleostomi</taxon>
        <taxon>Amphibia</taxon>
        <taxon>Batrachia</taxon>
        <taxon>Anura</taxon>
        <taxon>Neobatrachia</taxon>
        <taxon>Hyloidea</taxon>
        <taxon>Leptodactylidae</taxon>
        <taxon>Leiuperinae</taxon>
        <taxon>Engystomops</taxon>
    </lineage>
</organism>
<evidence type="ECO:0000256" key="3">
    <source>
        <dbReference type="ARBA" id="ARBA00022989"/>
    </source>
</evidence>
<dbReference type="InterPro" id="IPR011547">
    <property type="entry name" value="SLC26A/SulP_dom"/>
</dbReference>
<dbReference type="AlphaFoldDB" id="A0AAV6ZQH6"/>
<feature type="transmembrane region" description="Helical" evidence="5">
    <location>
        <begin position="145"/>
        <end position="173"/>
    </location>
</feature>
<evidence type="ECO:0000256" key="2">
    <source>
        <dbReference type="ARBA" id="ARBA00022692"/>
    </source>
</evidence>
<name>A0AAV6ZQH6_ENGPU</name>
<dbReference type="Proteomes" id="UP000824782">
    <property type="component" value="Unassembled WGS sequence"/>
</dbReference>
<sequence length="181" mass="19451">MVAPTVPSAAFFADVAGNAFAIAVVGYTITISLAKMFAMKHGYKVDSNQELIALGMSNLTGSFFHCFAVTTSMSRSLVQESTGGNTQIAGSISAIIILVIILKAGELFTCLPRAILSSIVIANLKGMYKQFMDIPLLWRTNKCDLLIWLVAFLSTICLNLDVGLAVAVVFGLFTVTFRTQL</sequence>
<gene>
    <name evidence="7" type="ORF">GDO81_019898</name>
</gene>
<dbReference type="GO" id="GO:0055085">
    <property type="term" value="P:transmembrane transport"/>
    <property type="evidence" value="ECO:0007669"/>
    <property type="project" value="InterPro"/>
</dbReference>
<feature type="transmembrane region" description="Helical" evidence="5">
    <location>
        <begin position="51"/>
        <end position="71"/>
    </location>
</feature>
<reference evidence="7" key="1">
    <citation type="thesis" date="2020" institute="ProQuest LLC" country="789 East Eisenhower Parkway, Ann Arbor, MI, USA">
        <title>Comparative Genomics and Chromosome Evolution.</title>
        <authorList>
            <person name="Mudd A.B."/>
        </authorList>
    </citation>
    <scope>NUCLEOTIDE SEQUENCE</scope>
    <source>
        <strain evidence="7">237g6f4</strain>
        <tissue evidence="7">Blood</tissue>
    </source>
</reference>
<comment type="caution">
    <text evidence="7">The sequence shown here is derived from an EMBL/GenBank/DDBJ whole genome shotgun (WGS) entry which is preliminary data.</text>
</comment>
<dbReference type="InterPro" id="IPR001902">
    <property type="entry name" value="SLC26A/SulP_fam"/>
</dbReference>
<accession>A0AAV6ZQH6</accession>
<keyword evidence="8" id="KW-1185">Reference proteome</keyword>
<keyword evidence="4 5" id="KW-0472">Membrane</keyword>
<dbReference type="Pfam" id="PF00916">
    <property type="entry name" value="Sulfate_transp"/>
    <property type="match status" value="1"/>
</dbReference>
<comment type="subcellular location">
    <subcellularLocation>
        <location evidence="1">Membrane</location>
        <topology evidence="1">Multi-pass membrane protein</topology>
    </subcellularLocation>
</comment>
<proteinExistence type="predicted"/>
<feature type="domain" description="SLC26A/SulP transporter" evidence="6">
    <location>
        <begin position="8"/>
        <end position="151"/>
    </location>
</feature>
<keyword evidence="2 5" id="KW-0812">Transmembrane</keyword>
<evidence type="ECO:0000256" key="4">
    <source>
        <dbReference type="ARBA" id="ARBA00023136"/>
    </source>
</evidence>
<evidence type="ECO:0000313" key="8">
    <source>
        <dbReference type="Proteomes" id="UP000824782"/>
    </source>
</evidence>